<keyword evidence="1" id="KW-0732">Signal</keyword>
<dbReference type="InterPro" id="IPR007000">
    <property type="entry name" value="PLipase_B-like"/>
</dbReference>
<evidence type="ECO:0000256" key="1">
    <source>
        <dbReference type="ARBA" id="ARBA00022729"/>
    </source>
</evidence>
<name>A0A6C0DUC1_9ZZZZ</name>
<evidence type="ECO:0000256" key="2">
    <source>
        <dbReference type="ARBA" id="ARBA00022801"/>
    </source>
</evidence>
<keyword evidence="5" id="KW-0325">Glycoprotein</keyword>
<evidence type="ECO:0000256" key="3">
    <source>
        <dbReference type="ARBA" id="ARBA00022963"/>
    </source>
</evidence>
<evidence type="ECO:0000256" key="5">
    <source>
        <dbReference type="ARBA" id="ARBA00023180"/>
    </source>
</evidence>
<protein>
    <submittedName>
        <fullName evidence="6">Uncharacterized protein</fullName>
    </submittedName>
</protein>
<dbReference type="Pfam" id="PF04916">
    <property type="entry name" value="Phospholip_B"/>
    <property type="match status" value="1"/>
</dbReference>
<keyword evidence="4" id="KW-0443">Lipid metabolism</keyword>
<keyword evidence="2" id="KW-0378">Hydrolase</keyword>
<sequence length="473" mass="53996">MVNIKNGISYEMNGWRYISVKGTPRERGFAHGYYAAKDFKEIQRMMNYSVLEDFGKPWSFFIEASKTALKPTIMQHFHEFYEEMEGIAEGCKAGGTETTIDEIIAWNNNITLLDCWYPSTQAASGGPKLGSEGGAKDRCSAFIATGDYTEDGKIVIAHNSFVQYMDGQFYNVILDITPTKGHRIIMQTAPCCIWSGTDVFITSKGIMGTETTIGGFNAYKNNYTIACRIRQAMQYGNNLDDYVEILLKGNSGDYANAWLFADIHTNEIMRFELGLQYHDVKRTKNGYYYGANFAFSPEIRNLECSDTGYCDVRRHQGARQVRIPDLMEEHKGKINIEVAKKIISDHYDVYLHKINPCSRTVCSHYDLDAREYMSDPSRPKPFQARGVVDGAVMDTASAKKMAFYMRWGNSCGIPFHAKEYCNDHRQWSQLAPYLKDRPTQPWTFFTITDNYSKKLKTLNSKPKKTGKKTRKNM</sequence>
<dbReference type="NCBIfam" id="NF040521">
    <property type="entry name" value="C45_proenzyme"/>
    <property type="match status" value="1"/>
</dbReference>
<accession>A0A6C0DUC1</accession>
<dbReference type="AlphaFoldDB" id="A0A6C0DUC1"/>
<dbReference type="GO" id="GO:0016042">
    <property type="term" value="P:lipid catabolic process"/>
    <property type="evidence" value="ECO:0007669"/>
    <property type="project" value="UniProtKB-KW"/>
</dbReference>
<evidence type="ECO:0000256" key="4">
    <source>
        <dbReference type="ARBA" id="ARBA00023098"/>
    </source>
</evidence>
<reference evidence="6" key="1">
    <citation type="journal article" date="2020" name="Nature">
        <title>Giant virus diversity and host interactions through global metagenomics.</title>
        <authorList>
            <person name="Schulz F."/>
            <person name="Roux S."/>
            <person name="Paez-Espino D."/>
            <person name="Jungbluth S."/>
            <person name="Walsh D.A."/>
            <person name="Denef V.J."/>
            <person name="McMahon K.D."/>
            <person name="Konstantinidis K.T."/>
            <person name="Eloe-Fadrosh E.A."/>
            <person name="Kyrpides N.C."/>
            <person name="Woyke T."/>
        </authorList>
    </citation>
    <scope>NUCLEOTIDE SEQUENCE</scope>
    <source>
        <strain evidence="6">GVMAG-M-3300023174-5</strain>
    </source>
</reference>
<organism evidence="6">
    <name type="scientific">viral metagenome</name>
    <dbReference type="NCBI Taxonomy" id="1070528"/>
    <lineage>
        <taxon>unclassified sequences</taxon>
        <taxon>metagenomes</taxon>
        <taxon>organismal metagenomes</taxon>
    </lineage>
</organism>
<dbReference type="Gene3D" id="3.60.60.30">
    <property type="match status" value="1"/>
</dbReference>
<dbReference type="InterPro" id="IPR047794">
    <property type="entry name" value="C45_proenzyme-like"/>
</dbReference>
<evidence type="ECO:0000313" key="6">
    <source>
        <dbReference type="EMBL" id="QHT19970.1"/>
    </source>
</evidence>
<dbReference type="GO" id="GO:0004620">
    <property type="term" value="F:phospholipase activity"/>
    <property type="evidence" value="ECO:0007669"/>
    <property type="project" value="InterPro"/>
</dbReference>
<keyword evidence="3" id="KW-0442">Lipid degradation</keyword>
<proteinExistence type="predicted"/>
<dbReference type="EMBL" id="MN739673">
    <property type="protein sequence ID" value="QHT19970.1"/>
    <property type="molecule type" value="Genomic_DNA"/>
</dbReference>